<accession>A0A7J9LNL5</accession>
<dbReference type="EMBL" id="JABFAF010000007">
    <property type="protein sequence ID" value="MBA0860231.1"/>
    <property type="molecule type" value="Genomic_DNA"/>
</dbReference>
<dbReference type="AlphaFoldDB" id="A0A7J9LNL5"/>
<dbReference type="Proteomes" id="UP000593576">
    <property type="component" value="Unassembled WGS sequence"/>
</dbReference>
<feature type="compositionally biased region" description="Basic residues" evidence="1">
    <location>
        <begin position="37"/>
        <end position="47"/>
    </location>
</feature>
<organism evidence="2 3">
    <name type="scientific">Gossypium schwendimanii</name>
    <name type="common">Cotton</name>
    <dbReference type="NCBI Taxonomy" id="34291"/>
    <lineage>
        <taxon>Eukaryota</taxon>
        <taxon>Viridiplantae</taxon>
        <taxon>Streptophyta</taxon>
        <taxon>Embryophyta</taxon>
        <taxon>Tracheophyta</taxon>
        <taxon>Spermatophyta</taxon>
        <taxon>Magnoliopsida</taxon>
        <taxon>eudicotyledons</taxon>
        <taxon>Gunneridae</taxon>
        <taxon>Pentapetalae</taxon>
        <taxon>rosids</taxon>
        <taxon>malvids</taxon>
        <taxon>Malvales</taxon>
        <taxon>Malvaceae</taxon>
        <taxon>Malvoideae</taxon>
        <taxon>Gossypium</taxon>
    </lineage>
</organism>
<feature type="non-terminal residue" evidence="2">
    <location>
        <position position="1"/>
    </location>
</feature>
<reference evidence="2 3" key="1">
    <citation type="journal article" date="2019" name="Genome Biol. Evol.">
        <title>Insights into the evolution of the New World diploid cottons (Gossypium, subgenus Houzingenia) based on genome sequencing.</title>
        <authorList>
            <person name="Grover C.E."/>
            <person name="Arick M.A. 2nd"/>
            <person name="Thrash A."/>
            <person name="Conover J.L."/>
            <person name="Sanders W.S."/>
            <person name="Peterson D.G."/>
            <person name="Frelichowski J.E."/>
            <person name="Scheffler J.A."/>
            <person name="Scheffler B.E."/>
            <person name="Wendel J.F."/>
        </authorList>
    </citation>
    <scope>NUCLEOTIDE SEQUENCE [LARGE SCALE GENOMIC DNA]</scope>
    <source>
        <strain evidence="2">1</strain>
        <tissue evidence="2">Leaf</tissue>
    </source>
</reference>
<evidence type="ECO:0000313" key="2">
    <source>
        <dbReference type="EMBL" id="MBA0860231.1"/>
    </source>
</evidence>
<keyword evidence="3" id="KW-1185">Reference proteome</keyword>
<comment type="caution">
    <text evidence="2">The sequence shown here is derived from an EMBL/GenBank/DDBJ whole genome shotgun (WGS) entry which is preliminary data.</text>
</comment>
<gene>
    <name evidence="2" type="ORF">Goshw_015494</name>
</gene>
<protein>
    <submittedName>
        <fullName evidence="2">Uncharacterized protein</fullName>
    </submittedName>
</protein>
<evidence type="ECO:0000256" key="1">
    <source>
        <dbReference type="SAM" id="MobiDB-lite"/>
    </source>
</evidence>
<name>A0A7J9LNL5_GOSSC</name>
<feature type="compositionally biased region" description="Basic and acidic residues" evidence="1">
    <location>
        <begin position="1"/>
        <end position="23"/>
    </location>
</feature>
<feature type="region of interest" description="Disordered" evidence="1">
    <location>
        <begin position="1"/>
        <end position="47"/>
    </location>
</feature>
<proteinExistence type="predicted"/>
<sequence length="47" mass="5492">KVIEDREPELRDRYRESKPDRPTIKKALTFGSQSRATGRKGKEHNLP</sequence>
<evidence type="ECO:0000313" key="3">
    <source>
        <dbReference type="Proteomes" id="UP000593576"/>
    </source>
</evidence>